<evidence type="ECO:0000313" key="3">
    <source>
        <dbReference type="Proteomes" id="UP000051221"/>
    </source>
</evidence>
<dbReference type="RefSeq" id="WP_004725944.1">
    <property type="nucleotide sequence ID" value="NZ_CABLCD010000013.1"/>
</dbReference>
<keyword evidence="1" id="KW-0472">Membrane</keyword>
<comment type="caution">
    <text evidence="2">The sequence shown here is derived from an EMBL/GenBank/DDBJ whole genome shotgun (WGS) entry which is preliminary data.</text>
</comment>
<feature type="transmembrane region" description="Helical" evidence="1">
    <location>
        <begin position="131"/>
        <end position="148"/>
    </location>
</feature>
<dbReference type="OrthoDB" id="5915045at2"/>
<dbReference type="Proteomes" id="UP000051221">
    <property type="component" value="Unassembled WGS sequence"/>
</dbReference>
<protein>
    <recommendedName>
        <fullName evidence="4">Proline and glycine rich transmembrane protein gene in bax</fullName>
    </recommendedName>
</protein>
<dbReference type="InParanoid" id="A0A0Q2SA53"/>
<name>A0A0Q2SA53_VIBFU</name>
<sequence>MNNDIEKDFNLGGTVERALSGQYQLKIGEVFKEAFDCTIKHFLSFSPAIVMLIVVQVAIFFIALKLQLGDPSIIVSAIAQDGVFPQGLVQAIFIANFSYEVVSAPIYAGVCLMAMSHAAGLKTKTGHISKGLQYTVPVIIATLCGLVLQGVAGMLFPLLSMYLSLAFSNSVLLICEKQVTPMRSLLLSLRAVNKKILPLVVIYIVMMMMFVAAAIFYGIGLIFVLPFFFHVKGIIYRNMFGIRLKIVTTSSNHDDDNNDNNQDSQVFNA</sequence>
<proteinExistence type="predicted"/>
<feature type="transmembrane region" description="Helical" evidence="1">
    <location>
        <begin position="48"/>
        <end position="68"/>
    </location>
</feature>
<dbReference type="EMBL" id="LKHS01000020">
    <property type="protein sequence ID" value="KQH84211.1"/>
    <property type="molecule type" value="Genomic_DNA"/>
</dbReference>
<keyword evidence="1" id="KW-1133">Transmembrane helix</keyword>
<feature type="transmembrane region" description="Helical" evidence="1">
    <location>
        <begin position="88"/>
        <end position="110"/>
    </location>
</feature>
<keyword evidence="1" id="KW-0812">Transmembrane</keyword>
<dbReference type="AlphaFoldDB" id="A0A0Q2SA53"/>
<feature type="transmembrane region" description="Helical" evidence="1">
    <location>
        <begin position="196"/>
        <end position="229"/>
    </location>
</feature>
<dbReference type="OMA" id="FNAYWAQ"/>
<evidence type="ECO:0000256" key="1">
    <source>
        <dbReference type="SAM" id="Phobius"/>
    </source>
</evidence>
<evidence type="ECO:0000313" key="2">
    <source>
        <dbReference type="EMBL" id="KQH84211.1"/>
    </source>
</evidence>
<evidence type="ECO:0008006" key="4">
    <source>
        <dbReference type="Google" id="ProtNLM"/>
    </source>
</evidence>
<organism evidence="2 3">
    <name type="scientific">Vibrio furnissii</name>
    <dbReference type="NCBI Taxonomy" id="29494"/>
    <lineage>
        <taxon>Bacteria</taxon>
        <taxon>Pseudomonadati</taxon>
        <taxon>Pseudomonadota</taxon>
        <taxon>Gammaproteobacteria</taxon>
        <taxon>Vibrionales</taxon>
        <taxon>Vibrionaceae</taxon>
        <taxon>Vibrio</taxon>
    </lineage>
</organism>
<accession>A0A0Q2SA53</accession>
<reference evidence="2 3" key="1">
    <citation type="submission" date="2015-08" db="EMBL/GenBank/DDBJ databases">
        <title>Antibacterial properties of a collection of Vibrionaceae strains.</title>
        <authorList>
            <person name="Giubergia S."/>
        </authorList>
    </citation>
    <scope>NUCLEOTIDE SEQUENCE [LARGE SCALE GENOMIC DNA]</scope>
    <source>
        <strain evidence="2 3">S0821</strain>
    </source>
</reference>
<dbReference type="GeneID" id="50535576"/>
<keyword evidence="3" id="KW-1185">Reference proteome</keyword>
<gene>
    <name evidence="2" type="ORF">AMR76_18445</name>
</gene>